<dbReference type="InterPro" id="IPR016066">
    <property type="entry name" value="A-D-PHexomutase_CS"/>
</dbReference>
<sequence>MPNAFDTSIFKSYDVRGIVGSQLTPEVAYLIGRAFVQALGRTNICIGRDMRPSGEAMLEALTRGATDAGADVTQIGLISTDALYFAVGHYGFDGGMMITASHNPAEYNGLKFCREQAQAISLDTGLGEVRDLAVSGAFTDAKRKGTVSHREVLDDFGRHCVSFIRDPAKVKPYTIAIDAGNGMAGLTVPYVFKYLPQVKVVPLFFELDGTFPNHPASPIEDENKLDLRRAVLERHCDLGAAFDGDADRMFIVDERGGFPDGSIVTAAVGVATLKKYPGSKILYNLICSRSVPEAIEKHGGIPVRSQVGHSLIKPEMREQNIPFGGEHSGHFYFRENWFADSGMIALMQCLDLFSEEGETITEAIAPYNTRFRSGEINTKVADADAKMREIAARFSDGTIDHLDGVTVEYPNWWLNVRKSNTEPLLRLNVEGDTKELMERGRDAALAVIAG</sequence>
<dbReference type="Gene3D" id="3.30.310.50">
    <property type="entry name" value="Alpha-D-phosphohexomutase, C-terminal domain"/>
    <property type="match status" value="1"/>
</dbReference>
<dbReference type="InterPro" id="IPR005845">
    <property type="entry name" value="A-D-PHexomutase_a/b/a-II"/>
</dbReference>
<evidence type="ECO:0000256" key="6">
    <source>
        <dbReference type="ARBA" id="ARBA00023235"/>
    </source>
</evidence>
<dbReference type="InterPro" id="IPR005846">
    <property type="entry name" value="A-D-PHexomutase_a/b/a-III"/>
</dbReference>
<dbReference type="Pfam" id="PF02880">
    <property type="entry name" value="PGM_PMM_III"/>
    <property type="match status" value="1"/>
</dbReference>
<evidence type="ECO:0000259" key="10">
    <source>
        <dbReference type="Pfam" id="PF02879"/>
    </source>
</evidence>
<dbReference type="SUPFAM" id="SSF53738">
    <property type="entry name" value="Phosphoglucomutase, first 3 domains"/>
    <property type="match status" value="3"/>
</dbReference>
<dbReference type="GO" id="GO:0005975">
    <property type="term" value="P:carbohydrate metabolic process"/>
    <property type="evidence" value="ECO:0007669"/>
    <property type="project" value="InterPro"/>
</dbReference>
<proteinExistence type="inferred from homology"/>
<feature type="domain" description="Alpha-D-phosphohexomutase C-terminal" evidence="8">
    <location>
        <begin position="375"/>
        <end position="443"/>
    </location>
</feature>
<evidence type="ECO:0000313" key="13">
    <source>
        <dbReference type="Proteomes" id="UP001317532"/>
    </source>
</evidence>
<dbReference type="EMBL" id="AP025523">
    <property type="protein sequence ID" value="BDE07177.1"/>
    <property type="molecule type" value="Genomic_DNA"/>
</dbReference>
<comment type="cofactor">
    <cofactor evidence="1">
        <name>Mg(2+)</name>
        <dbReference type="ChEBI" id="CHEBI:18420"/>
    </cofactor>
</comment>
<dbReference type="Gene3D" id="3.40.120.10">
    <property type="entry name" value="Alpha-D-Glucose-1,6-Bisphosphate, subunit A, domain 3"/>
    <property type="match status" value="3"/>
</dbReference>
<evidence type="ECO:0000256" key="3">
    <source>
        <dbReference type="ARBA" id="ARBA00022553"/>
    </source>
</evidence>
<dbReference type="InterPro" id="IPR036900">
    <property type="entry name" value="A-D-PHexomutase_C_sf"/>
</dbReference>
<accession>A0AAN1XZP6</accession>
<dbReference type="GO" id="GO:0016868">
    <property type="term" value="F:intramolecular phosphotransferase activity"/>
    <property type="evidence" value="ECO:0007669"/>
    <property type="project" value="InterPro"/>
</dbReference>
<keyword evidence="3" id="KW-0597">Phosphoprotein</keyword>
<dbReference type="InterPro" id="IPR005843">
    <property type="entry name" value="A-D-PHexomutase_C"/>
</dbReference>
<dbReference type="InterPro" id="IPR016055">
    <property type="entry name" value="A-D-PHexomutase_a/b/a-I/II/III"/>
</dbReference>
<dbReference type="InterPro" id="IPR005841">
    <property type="entry name" value="Alpha-D-phosphohexomutase_SF"/>
</dbReference>
<dbReference type="Pfam" id="PF00408">
    <property type="entry name" value="PGM_PMM_IV"/>
    <property type="match status" value="1"/>
</dbReference>
<dbReference type="PRINTS" id="PR00509">
    <property type="entry name" value="PGMPMM"/>
</dbReference>
<keyword evidence="4 7" id="KW-0479">Metal-binding</keyword>
<evidence type="ECO:0000256" key="7">
    <source>
        <dbReference type="RuleBase" id="RU004326"/>
    </source>
</evidence>
<evidence type="ECO:0000256" key="2">
    <source>
        <dbReference type="ARBA" id="ARBA00010231"/>
    </source>
</evidence>
<dbReference type="Pfam" id="PF02878">
    <property type="entry name" value="PGM_PMM_I"/>
    <property type="match status" value="1"/>
</dbReference>
<evidence type="ECO:0000259" key="9">
    <source>
        <dbReference type="Pfam" id="PF02878"/>
    </source>
</evidence>
<protein>
    <submittedName>
        <fullName evidence="12">Phosphomannomutase/phosphoglucomutase</fullName>
    </submittedName>
</protein>
<feature type="domain" description="Alpha-D-phosphohexomutase alpha/beta/alpha" evidence="11">
    <location>
        <begin position="271"/>
        <end position="364"/>
    </location>
</feature>
<evidence type="ECO:0000256" key="1">
    <source>
        <dbReference type="ARBA" id="ARBA00001946"/>
    </source>
</evidence>
<dbReference type="PROSITE" id="PS00710">
    <property type="entry name" value="PGM_PMM"/>
    <property type="match status" value="1"/>
</dbReference>
<feature type="domain" description="Alpha-D-phosphohexomutase alpha/beta/alpha" evidence="10">
    <location>
        <begin position="156"/>
        <end position="256"/>
    </location>
</feature>
<dbReference type="AlphaFoldDB" id="A0AAN1XZP6"/>
<keyword evidence="13" id="KW-1185">Reference proteome</keyword>
<gene>
    <name evidence="12" type="primary">manB</name>
    <name evidence="12" type="ORF">WPS_24530</name>
</gene>
<dbReference type="SUPFAM" id="SSF55957">
    <property type="entry name" value="Phosphoglucomutase, C-terminal domain"/>
    <property type="match status" value="1"/>
</dbReference>
<evidence type="ECO:0000259" key="8">
    <source>
        <dbReference type="Pfam" id="PF00408"/>
    </source>
</evidence>
<evidence type="ECO:0000259" key="11">
    <source>
        <dbReference type="Pfam" id="PF02880"/>
    </source>
</evidence>
<dbReference type="GO" id="GO:0000287">
    <property type="term" value="F:magnesium ion binding"/>
    <property type="evidence" value="ECO:0007669"/>
    <property type="project" value="InterPro"/>
</dbReference>
<evidence type="ECO:0000313" key="12">
    <source>
        <dbReference type="EMBL" id="BDE07177.1"/>
    </source>
</evidence>
<name>A0AAN1XZP6_UNVUL</name>
<dbReference type="KEGG" id="vab:WPS_24530"/>
<feature type="domain" description="Alpha-D-phosphohexomutase alpha/beta/alpha" evidence="9">
    <location>
        <begin position="9"/>
        <end position="122"/>
    </location>
</feature>
<evidence type="ECO:0000256" key="4">
    <source>
        <dbReference type="ARBA" id="ARBA00022723"/>
    </source>
</evidence>
<reference evidence="12 13" key="1">
    <citation type="journal article" date="2022" name="ISME Commun">
        <title>Vulcanimicrobium alpinus gen. nov. sp. nov., the first cultivated representative of the candidate phylum 'Eremiobacterota', is a metabolically versatile aerobic anoxygenic phototroph.</title>
        <authorList>
            <person name="Yabe S."/>
            <person name="Muto K."/>
            <person name="Abe K."/>
            <person name="Yokota A."/>
            <person name="Staudigel H."/>
            <person name="Tebo B.M."/>
        </authorList>
    </citation>
    <scope>NUCLEOTIDE SEQUENCE [LARGE SCALE GENOMIC DNA]</scope>
    <source>
        <strain evidence="12 13">WC8-2</strain>
    </source>
</reference>
<evidence type="ECO:0000256" key="5">
    <source>
        <dbReference type="ARBA" id="ARBA00022842"/>
    </source>
</evidence>
<dbReference type="RefSeq" id="WP_317994790.1">
    <property type="nucleotide sequence ID" value="NZ_AP025523.1"/>
</dbReference>
<keyword evidence="6" id="KW-0413">Isomerase</keyword>
<dbReference type="CDD" id="cd03089">
    <property type="entry name" value="PMM_PGM"/>
    <property type="match status" value="1"/>
</dbReference>
<dbReference type="Proteomes" id="UP001317532">
    <property type="component" value="Chromosome"/>
</dbReference>
<dbReference type="InterPro" id="IPR005844">
    <property type="entry name" value="A-D-PHexomutase_a/b/a-I"/>
</dbReference>
<comment type="similarity">
    <text evidence="2 7">Belongs to the phosphohexose mutase family.</text>
</comment>
<dbReference type="PANTHER" id="PTHR43771:SF1">
    <property type="entry name" value="PHOSPHOMANNOMUTASE"/>
    <property type="match status" value="1"/>
</dbReference>
<dbReference type="Pfam" id="PF02879">
    <property type="entry name" value="PGM_PMM_II"/>
    <property type="match status" value="1"/>
</dbReference>
<dbReference type="PANTHER" id="PTHR43771">
    <property type="entry name" value="PHOSPHOMANNOMUTASE"/>
    <property type="match status" value="1"/>
</dbReference>
<organism evidence="12 13">
    <name type="scientific">Vulcanimicrobium alpinum</name>
    <dbReference type="NCBI Taxonomy" id="3016050"/>
    <lineage>
        <taxon>Bacteria</taxon>
        <taxon>Bacillati</taxon>
        <taxon>Vulcanimicrobiota</taxon>
        <taxon>Vulcanimicrobiia</taxon>
        <taxon>Vulcanimicrobiales</taxon>
        <taxon>Vulcanimicrobiaceae</taxon>
        <taxon>Vulcanimicrobium</taxon>
    </lineage>
</organism>
<keyword evidence="5 7" id="KW-0460">Magnesium</keyword>